<dbReference type="InterPro" id="IPR011016">
    <property type="entry name" value="Znf_RING-CH"/>
</dbReference>
<dbReference type="Pfam" id="PF12906">
    <property type="entry name" value="RINGv"/>
    <property type="match status" value="1"/>
</dbReference>
<dbReference type="Gene3D" id="3.30.40.10">
    <property type="entry name" value="Zinc/RING finger domain, C3HC4 (zinc finger)"/>
    <property type="match status" value="1"/>
</dbReference>
<proteinExistence type="predicted"/>
<feature type="transmembrane region" description="Helical" evidence="11">
    <location>
        <begin position="130"/>
        <end position="153"/>
    </location>
</feature>
<keyword evidence="9 11" id="KW-0472">Membrane</keyword>
<keyword evidence="5" id="KW-0863">Zinc-finger</keyword>
<comment type="caution">
    <text evidence="13">The sequence shown here is derived from an EMBL/GenBank/DDBJ whole genome shotgun (WGS) entry which is preliminary data.</text>
</comment>
<dbReference type="PANTHER" id="PTHR46065:SF3">
    <property type="entry name" value="FI20425P1"/>
    <property type="match status" value="1"/>
</dbReference>
<keyword evidence="7" id="KW-0862">Zinc</keyword>
<name>A0ABQ9X445_9EUKA</name>
<organism evidence="13 14">
    <name type="scientific">Blattamonas nauphoetae</name>
    <dbReference type="NCBI Taxonomy" id="2049346"/>
    <lineage>
        <taxon>Eukaryota</taxon>
        <taxon>Metamonada</taxon>
        <taxon>Preaxostyla</taxon>
        <taxon>Oxymonadida</taxon>
        <taxon>Blattamonas</taxon>
    </lineage>
</organism>
<evidence type="ECO:0000256" key="7">
    <source>
        <dbReference type="ARBA" id="ARBA00022833"/>
    </source>
</evidence>
<keyword evidence="2" id="KW-0808">Transferase</keyword>
<keyword evidence="8 11" id="KW-1133">Transmembrane helix</keyword>
<dbReference type="SUPFAM" id="SSF57850">
    <property type="entry name" value="RING/U-box"/>
    <property type="match status" value="1"/>
</dbReference>
<keyword evidence="6" id="KW-0833">Ubl conjugation pathway</keyword>
<dbReference type="PROSITE" id="PS51292">
    <property type="entry name" value="ZF_RING_CH"/>
    <property type="match status" value="1"/>
</dbReference>
<evidence type="ECO:0000256" key="8">
    <source>
        <dbReference type="ARBA" id="ARBA00022989"/>
    </source>
</evidence>
<evidence type="ECO:0000313" key="13">
    <source>
        <dbReference type="EMBL" id="KAK2946353.1"/>
    </source>
</evidence>
<evidence type="ECO:0000313" key="14">
    <source>
        <dbReference type="Proteomes" id="UP001281761"/>
    </source>
</evidence>
<keyword evidence="3 11" id="KW-0812">Transmembrane</keyword>
<protein>
    <recommendedName>
        <fullName evidence="12">RING-CH-type domain-containing protein</fullName>
    </recommendedName>
</protein>
<feature type="transmembrane region" description="Helical" evidence="11">
    <location>
        <begin position="86"/>
        <end position="110"/>
    </location>
</feature>
<evidence type="ECO:0000256" key="2">
    <source>
        <dbReference type="ARBA" id="ARBA00022679"/>
    </source>
</evidence>
<accession>A0ABQ9X445</accession>
<sequence length="216" mass="25293">MSIPWDMEYHHVCYICQIADDTQPTIRPCYCRGEIGWAHSDCLEEWVRSQVSSQRPTVECPFCHQPIPFSIKSKPMKEWKFSHLDLMDYFILLCTIAFFLLTFWASFVAFPNSFVQTIIYAQYTLEKPLILLQQVVLEVTAIAIFVATVRSLVGFYSREKMYNNDIVFQDIRLQGQGHSLFDGPPPPSQRRRRRSHHEDEEEQERQETAPLLVNQG</sequence>
<dbReference type="SMART" id="SM00744">
    <property type="entry name" value="RINGv"/>
    <property type="match status" value="1"/>
</dbReference>
<dbReference type="EMBL" id="JARBJD010000230">
    <property type="protein sequence ID" value="KAK2946353.1"/>
    <property type="molecule type" value="Genomic_DNA"/>
</dbReference>
<evidence type="ECO:0000256" key="10">
    <source>
        <dbReference type="SAM" id="MobiDB-lite"/>
    </source>
</evidence>
<comment type="subcellular location">
    <subcellularLocation>
        <location evidence="1">Membrane</location>
        <topology evidence="1">Multi-pass membrane protein</topology>
    </subcellularLocation>
</comment>
<evidence type="ECO:0000256" key="1">
    <source>
        <dbReference type="ARBA" id="ARBA00004141"/>
    </source>
</evidence>
<keyword evidence="4" id="KW-0479">Metal-binding</keyword>
<evidence type="ECO:0000256" key="6">
    <source>
        <dbReference type="ARBA" id="ARBA00022786"/>
    </source>
</evidence>
<evidence type="ECO:0000256" key="5">
    <source>
        <dbReference type="ARBA" id="ARBA00022771"/>
    </source>
</evidence>
<evidence type="ECO:0000256" key="11">
    <source>
        <dbReference type="SAM" id="Phobius"/>
    </source>
</evidence>
<dbReference type="PANTHER" id="PTHR46065">
    <property type="entry name" value="E3 UBIQUITIN-PROTEIN LIGASE MARCH 2/3 FAMILY MEMBER"/>
    <property type="match status" value="1"/>
</dbReference>
<evidence type="ECO:0000256" key="4">
    <source>
        <dbReference type="ARBA" id="ARBA00022723"/>
    </source>
</evidence>
<evidence type="ECO:0000259" key="12">
    <source>
        <dbReference type="PROSITE" id="PS51292"/>
    </source>
</evidence>
<evidence type="ECO:0000256" key="3">
    <source>
        <dbReference type="ARBA" id="ARBA00022692"/>
    </source>
</evidence>
<dbReference type="Proteomes" id="UP001281761">
    <property type="component" value="Unassembled WGS sequence"/>
</dbReference>
<gene>
    <name evidence="13" type="ORF">BLNAU_18714</name>
</gene>
<reference evidence="13 14" key="1">
    <citation type="journal article" date="2022" name="bioRxiv">
        <title>Genomics of Preaxostyla Flagellates Illuminates Evolutionary Transitions and the Path Towards Mitochondrial Loss.</title>
        <authorList>
            <person name="Novak L.V.F."/>
            <person name="Treitli S.C."/>
            <person name="Pyrih J."/>
            <person name="Halakuc P."/>
            <person name="Pipaliya S.V."/>
            <person name="Vacek V."/>
            <person name="Brzon O."/>
            <person name="Soukal P."/>
            <person name="Eme L."/>
            <person name="Dacks J.B."/>
            <person name="Karnkowska A."/>
            <person name="Elias M."/>
            <person name="Hampl V."/>
        </authorList>
    </citation>
    <scope>NUCLEOTIDE SEQUENCE [LARGE SCALE GENOMIC DNA]</scope>
    <source>
        <strain evidence="13">NAU3</strain>
        <tissue evidence="13">Gut</tissue>
    </source>
</reference>
<evidence type="ECO:0000256" key="9">
    <source>
        <dbReference type="ARBA" id="ARBA00023136"/>
    </source>
</evidence>
<keyword evidence="14" id="KW-1185">Reference proteome</keyword>
<feature type="domain" description="RING-CH-type" evidence="12">
    <location>
        <begin position="5"/>
        <end position="70"/>
    </location>
</feature>
<dbReference type="InterPro" id="IPR013083">
    <property type="entry name" value="Znf_RING/FYVE/PHD"/>
</dbReference>
<feature type="region of interest" description="Disordered" evidence="10">
    <location>
        <begin position="178"/>
        <end position="216"/>
    </location>
</feature>